<feature type="transmembrane region" description="Helical" evidence="1">
    <location>
        <begin position="82"/>
        <end position="106"/>
    </location>
</feature>
<dbReference type="EMBL" id="JAGRRH010000027">
    <property type="protein sequence ID" value="KAG7340247.1"/>
    <property type="molecule type" value="Genomic_DNA"/>
</dbReference>
<proteinExistence type="predicted"/>
<sequence length="130" mass="14531">MAWLIGSGKYGVNDGVPQDIVDDLIAMNLTKAPEISPHIREDRLHIPSWPAMHSSGSSCSFWLPAVANMTLEQYCEALRVDFAVAFAIPLLVSIIPWTTTPVLILARRLGLKNSRDIWPNTMAITRRRYA</sequence>
<evidence type="ECO:0000256" key="1">
    <source>
        <dbReference type="SAM" id="Phobius"/>
    </source>
</evidence>
<reference evidence="2" key="2">
    <citation type="submission" date="2021-04" db="EMBL/GenBank/DDBJ databases">
        <authorList>
            <person name="Podell S."/>
        </authorList>
    </citation>
    <scope>NUCLEOTIDE SEQUENCE</scope>
    <source>
        <strain evidence="2">Hildebrandi</strain>
    </source>
</reference>
<organism evidence="2 3">
    <name type="scientific">Nitzschia inconspicua</name>
    <dbReference type="NCBI Taxonomy" id="303405"/>
    <lineage>
        <taxon>Eukaryota</taxon>
        <taxon>Sar</taxon>
        <taxon>Stramenopiles</taxon>
        <taxon>Ochrophyta</taxon>
        <taxon>Bacillariophyta</taxon>
        <taxon>Bacillariophyceae</taxon>
        <taxon>Bacillariophycidae</taxon>
        <taxon>Bacillariales</taxon>
        <taxon>Bacillariaceae</taxon>
        <taxon>Nitzschia</taxon>
    </lineage>
</organism>
<reference evidence="2" key="1">
    <citation type="journal article" date="2021" name="Sci. Rep.">
        <title>Diploid genomic architecture of Nitzschia inconspicua, an elite biomass production diatom.</title>
        <authorList>
            <person name="Oliver A."/>
            <person name="Podell S."/>
            <person name="Pinowska A."/>
            <person name="Traller J.C."/>
            <person name="Smith S.R."/>
            <person name="McClure R."/>
            <person name="Beliaev A."/>
            <person name="Bohutskyi P."/>
            <person name="Hill E.A."/>
            <person name="Rabines A."/>
            <person name="Zheng H."/>
            <person name="Allen L.Z."/>
            <person name="Kuo A."/>
            <person name="Grigoriev I.V."/>
            <person name="Allen A.E."/>
            <person name="Hazlebeck D."/>
            <person name="Allen E.E."/>
        </authorList>
    </citation>
    <scope>NUCLEOTIDE SEQUENCE</scope>
    <source>
        <strain evidence="2">Hildebrandi</strain>
    </source>
</reference>
<keyword evidence="1" id="KW-0472">Membrane</keyword>
<accession>A0A9K3KAQ1</accession>
<keyword evidence="1" id="KW-0812">Transmembrane</keyword>
<evidence type="ECO:0000313" key="2">
    <source>
        <dbReference type="EMBL" id="KAG7340247.1"/>
    </source>
</evidence>
<keyword evidence="1" id="KW-1133">Transmembrane helix</keyword>
<comment type="caution">
    <text evidence="2">The sequence shown here is derived from an EMBL/GenBank/DDBJ whole genome shotgun (WGS) entry which is preliminary data.</text>
</comment>
<evidence type="ECO:0000313" key="3">
    <source>
        <dbReference type="Proteomes" id="UP000693970"/>
    </source>
</evidence>
<keyword evidence="3" id="KW-1185">Reference proteome</keyword>
<dbReference type="AlphaFoldDB" id="A0A9K3KAQ1"/>
<name>A0A9K3KAQ1_9STRA</name>
<dbReference type="Proteomes" id="UP000693970">
    <property type="component" value="Unassembled WGS sequence"/>
</dbReference>
<protein>
    <submittedName>
        <fullName evidence="2">Uncharacterized protein</fullName>
    </submittedName>
</protein>
<gene>
    <name evidence="2" type="ORF">IV203_023790</name>
</gene>